<dbReference type="OrthoDB" id="992570at2759"/>
<keyword evidence="3" id="KW-1185">Reference proteome</keyword>
<dbReference type="InterPro" id="IPR051848">
    <property type="entry name" value="PGIP"/>
</dbReference>
<gene>
    <name evidence="2" type="ORF">HRI_000257700</name>
</gene>
<dbReference type="Gene3D" id="3.80.10.10">
    <property type="entry name" value="Ribonuclease Inhibitor"/>
    <property type="match status" value="1"/>
</dbReference>
<reference evidence="2" key="1">
    <citation type="submission" date="2023-05" db="EMBL/GenBank/DDBJ databases">
        <title>Genome and transcriptome analyses reveal genes involved in the formation of fine ridges on petal epidermal cells in Hibiscus trionum.</title>
        <authorList>
            <person name="Koshimizu S."/>
            <person name="Masuda S."/>
            <person name="Ishii T."/>
            <person name="Shirasu K."/>
            <person name="Hoshino A."/>
            <person name="Arita M."/>
        </authorList>
    </citation>
    <scope>NUCLEOTIDE SEQUENCE</scope>
    <source>
        <strain evidence="2">Hamamatsu line</strain>
    </source>
</reference>
<evidence type="ECO:0000256" key="1">
    <source>
        <dbReference type="ARBA" id="ARBA00004196"/>
    </source>
</evidence>
<keyword evidence="2" id="KW-0808">Transferase</keyword>
<comment type="caution">
    <text evidence="2">The sequence shown here is derived from an EMBL/GenBank/DDBJ whole genome shotgun (WGS) entry which is preliminary data.</text>
</comment>
<sequence length="89" mass="9776">MGPIPSGIGDLEKLTDLRISDLRGTDATFPPLSSMKKMKILILRSCNLFGKLPDYFGDMTTLKTLDLSFNKLSGDIPSSFSGLMDVDYL</sequence>
<dbReference type="Proteomes" id="UP001165190">
    <property type="component" value="Unassembled WGS sequence"/>
</dbReference>
<comment type="subcellular location">
    <subcellularLocation>
        <location evidence="1">Cell envelope</location>
    </subcellularLocation>
</comment>
<accession>A0A9W7LIY8</accession>
<dbReference type="EMBL" id="BSYR01000003">
    <property type="protein sequence ID" value="GMI65884.1"/>
    <property type="molecule type" value="Genomic_DNA"/>
</dbReference>
<dbReference type="InterPro" id="IPR032675">
    <property type="entry name" value="LRR_dom_sf"/>
</dbReference>
<name>A0A9W7LIY8_HIBTR</name>
<protein>
    <submittedName>
        <fullName evidence="2">LysM RLK1-interacting kinase 1</fullName>
    </submittedName>
</protein>
<dbReference type="PANTHER" id="PTHR48059">
    <property type="entry name" value="POLYGALACTURONASE INHIBITOR 1"/>
    <property type="match status" value="1"/>
</dbReference>
<evidence type="ECO:0000313" key="2">
    <source>
        <dbReference type="EMBL" id="GMI65884.1"/>
    </source>
</evidence>
<dbReference type="PANTHER" id="PTHR48059:SF30">
    <property type="entry name" value="OS06G0587000 PROTEIN"/>
    <property type="match status" value="1"/>
</dbReference>
<dbReference type="SUPFAM" id="SSF52058">
    <property type="entry name" value="L domain-like"/>
    <property type="match status" value="1"/>
</dbReference>
<dbReference type="GO" id="GO:0016301">
    <property type="term" value="F:kinase activity"/>
    <property type="evidence" value="ECO:0007669"/>
    <property type="project" value="UniProtKB-KW"/>
</dbReference>
<dbReference type="InterPro" id="IPR001611">
    <property type="entry name" value="Leu-rich_rpt"/>
</dbReference>
<organism evidence="2 3">
    <name type="scientific">Hibiscus trionum</name>
    <name type="common">Flower of an hour</name>
    <dbReference type="NCBI Taxonomy" id="183268"/>
    <lineage>
        <taxon>Eukaryota</taxon>
        <taxon>Viridiplantae</taxon>
        <taxon>Streptophyta</taxon>
        <taxon>Embryophyta</taxon>
        <taxon>Tracheophyta</taxon>
        <taxon>Spermatophyta</taxon>
        <taxon>Magnoliopsida</taxon>
        <taxon>eudicotyledons</taxon>
        <taxon>Gunneridae</taxon>
        <taxon>Pentapetalae</taxon>
        <taxon>rosids</taxon>
        <taxon>malvids</taxon>
        <taxon>Malvales</taxon>
        <taxon>Malvaceae</taxon>
        <taxon>Malvoideae</taxon>
        <taxon>Hibiscus</taxon>
    </lineage>
</organism>
<proteinExistence type="predicted"/>
<keyword evidence="2" id="KW-0418">Kinase</keyword>
<dbReference type="Pfam" id="PF13855">
    <property type="entry name" value="LRR_8"/>
    <property type="match status" value="1"/>
</dbReference>
<evidence type="ECO:0000313" key="3">
    <source>
        <dbReference type="Proteomes" id="UP001165190"/>
    </source>
</evidence>
<dbReference type="AlphaFoldDB" id="A0A9W7LIY8"/>